<dbReference type="Gene3D" id="1.10.10.10">
    <property type="entry name" value="Winged helix-like DNA-binding domain superfamily/Winged helix DNA-binding domain"/>
    <property type="match status" value="1"/>
</dbReference>
<dbReference type="Pfam" id="PF00271">
    <property type="entry name" value="Helicase_C"/>
    <property type="match status" value="1"/>
</dbReference>
<dbReference type="PROSITE" id="PS51194">
    <property type="entry name" value="HELICASE_CTER"/>
    <property type="match status" value="1"/>
</dbReference>
<feature type="non-terminal residue" evidence="6">
    <location>
        <position position="309"/>
    </location>
</feature>
<keyword evidence="3 6" id="KW-0347">Helicase</keyword>
<dbReference type="EMBL" id="KV784359">
    <property type="protein sequence ID" value="OEU15237.1"/>
    <property type="molecule type" value="Genomic_DNA"/>
</dbReference>
<evidence type="ECO:0000256" key="1">
    <source>
        <dbReference type="ARBA" id="ARBA00022741"/>
    </source>
</evidence>
<evidence type="ECO:0000259" key="5">
    <source>
        <dbReference type="PROSITE" id="PS51194"/>
    </source>
</evidence>
<dbReference type="GO" id="GO:0005634">
    <property type="term" value="C:nucleus"/>
    <property type="evidence" value="ECO:0007669"/>
    <property type="project" value="TreeGrafter"/>
</dbReference>
<evidence type="ECO:0000256" key="4">
    <source>
        <dbReference type="ARBA" id="ARBA00022840"/>
    </source>
</evidence>
<dbReference type="OrthoDB" id="47123at2759"/>
<dbReference type="PANTHER" id="PTHR47961">
    <property type="entry name" value="DNA POLYMERASE THETA, PUTATIVE (AFU_ORTHOLOGUE AFUA_1G05260)-RELATED"/>
    <property type="match status" value="1"/>
</dbReference>
<dbReference type="InterPro" id="IPR050474">
    <property type="entry name" value="Hel308_SKI2-like"/>
</dbReference>
<dbReference type="InterPro" id="IPR001650">
    <property type="entry name" value="Helicase_C-like"/>
</dbReference>
<dbReference type="GO" id="GO:0004386">
    <property type="term" value="F:helicase activity"/>
    <property type="evidence" value="ECO:0007669"/>
    <property type="project" value="UniProtKB-KW"/>
</dbReference>
<keyword evidence="4" id="KW-0067">ATP-binding</keyword>
<dbReference type="InParanoid" id="A0A1E7FAQ5"/>
<protein>
    <submittedName>
        <fullName evidence="6">Putative meiosis-specific DEAD-box helicase</fullName>
    </submittedName>
</protein>
<name>A0A1E7FAQ5_9STRA</name>
<keyword evidence="1" id="KW-0547">Nucleotide-binding</keyword>
<organism evidence="6 7">
    <name type="scientific">Fragilariopsis cylindrus CCMP1102</name>
    <dbReference type="NCBI Taxonomy" id="635003"/>
    <lineage>
        <taxon>Eukaryota</taxon>
        <taxon>Sar</taxon>
        <taxon>Stramenopiles</taxon>
        <taxon>Ochrophyta</taxon>
        <taxon>Bacillariophyta</taxon>
        <taxon>Bacillariophyceae</taxon>
        <taxon>Bacillariophycidae</taxon>
        <taxon>Bacillariales</taxon>
        <taxon>Bacillariaceae</taxon>
        <taxon>Fragilariopsis</taxon>
    </lineage>
</organism>
<dbReference type="SUPFAM" id="SSF52540">
    <property type="entry name" value="P-loop containing nucleoside triphosphate hydrolases"/>
    <property type="match status" value="1"/>
</dbReference>
<evidence type="ECO:0000256" key="3">
    <source>
        <dbReference type="ARBA" id="ARBA00022806"/>
    </source>
</evidence>
<dbReference type="GO" id="GO:0016787">
    <property type="term" value="F:hydrolase activity"/>
    <property type="evidence" value="ECO:0007669"/>
    <property type="project" value="UniProtKB-KW"/>
</dbReference>
<evidence type="ECO:0000313" key="7">
    <source>
        <dbReference type="Proteomes" id="UP000095751"/>
    </source>
</evidence>
<dbReference type="PANTHER" id="PTHR47961:SF4">
    <property type="entry name" value="ACTIVATING SIGNAL COINTEGRATOR 1 COMPLEX SUBUNIT 3"/>
    <property type="match status" value="1"/>
</dbReference>
<dbReference type="KEGG" id="fcy:FRACYDRAFT_187564"/>
<dbReference type="Gene3D" id="3.40.50.300">
    <property type="entry name" value="P-loop containing nucleotide triphosphate hydrolases"/>
    <property type="match status" value="2"/>
</dbReference>
<evidence type="ECO:0000313" key="6">
    <source>
        <dbReference type="EMBL" id="OEU15237.1"/>
    </source>
</evidence>
<keyword evidence="2" id="KW-0378">Hydrolase</keyword>
<gene>
    <name evidence="6" type="primary">MER3</name>
    <name evidence="6" type="ORF">FRACYDRAFT_187564</name>
</gene>
<reference evidence="6 7" key="1">
    <citation type="submission" date="2016-09" db="EMBL/GenBank/DDBJ databases">
        <title>Extensive genetic diversity and differential bi-allelic expression allows diatom success in the polar Southern Ocean.</title>
        <authorList>
            <consortium name="DOE Joint Genome Institute"/>
            <person name="Mock T."/>
            <person name="Otillar R.P."/>
            <person name="Strauss J."/>
            <person name="Dupont C."/>
            <person name="Frickenhaus S."/>
            <person name="Maumus F."/>
            <person name="Mcmullan M."/>
            <person name="Sanges R."/>
            <person name="Schmutz J."/>
            <person name="Toseland A."/>
            <person name="Valas R."/>
            <person name="Veluchamy A."/>
            <person name="Ward B.J."/>
            <person name="Allen A."/>
            <person name="Barry K."/>
            <person name="Falciatore A."/>
            <person name="Ferrante M."/>
            <person name="Fortunato A.E."/>
            <person name="Gloeckner G."/>
            <person name="Gruber A."/>
            <person name="Hipkin R."/>
            <person name="Janech M."/>
            <person name="Kroth P."/>
            <person name="Leese F."/>
            <person name="Lindquist E."/>
            <person name="Lyon B.R."/>
            <person name="Martin J."/>
            <person name="Mayer C."/>
            <person name="Parker M."/>
            <person name="Quesneville H."/>
            <person name="Raymond J."/>
            <person name="Uhlig C."/>
            <person name="Valentin K.U."/>
            <person name="Worden A.Z."/>
            <person name="Armbrust E.V."/>
            <person name="Bowler C."/>
            <person name="Green B."/>
            <person name="Moulton V."/>
            <person name="Van Oosterhout C."/>
            <person name="Grigoriev I."/>
        </authorList>
    </citation>
    <scope>NUCLEOTIDE SEQUENCE [LARGE SCALE GENOMIC DNA]</scope>
    <source>
        <strain evidence="6 7">CCMP1102</strain>
    </source>
</reference>
<evidence type="ECO:0000256" key="2">
    <source>
        <dbReference type="ARBA" id="ARBA00022801"/>
    </source>
</evidence>
<dbReference type="CDD" id="cd18795">
    <property type="entry name" value="SF2_C_Ski2"/>
    <property type="match status" value="1"/>
</dbReference>
<proteinExistence type="predicted"/>
<dbReference type="Proteomes" id="UP000095751">
    <property type="component" value="Unassembled WGS sequence"/>
</dbReference>
<dbReference type="SMART" id="SM00490">
    <property type="entry name" value="HELICc"/>
    <property type="match status" value="1"/>
</dbReference>
<sequence length="309" mass="33865">MKTIHRAARALDATPDEISTSSYPETNPEAVQSSFRIVAVSATLPNISEVADFLQADEAFAFDDSYRPVPLTKHVNCLGRVGNNEWKFWSNLFASTPEIIQRFSHGKQSLIFCHSKKETQKITELLIEKNLGNKGARKLKVSPWSVSEPVVTSVQYMISHGIGYHNAGMSMNDRKCIEDAFIDGRIKCLAATSTLAVGVNLPAHLVIVVGTKAYRSNEKGKGYQDIEASSLMQMIGRAGRPGLDSTGVAVVLTDNNSKKRIENILESGFGPAKSSLCARLPEVMNTEISQQVVTSTVGALRWLQTTFLF</sequence>
<dbReference type="InterPro" id="IPR036388">
    <property type="entry name" value="WH-like_DNA-bd_sf"/>
</dbReference>
<dbReference type="AlphaFoldDB" id="A0A1E7FAQ5"/>
<dbReference type="InterPro" id="IPR027417">
    <property type="entry name" value="P-loop_NTPase"/>
</dbReference>
<dbReference type="GO" id="GO:0005524">
    <property type="term" value="F:ATP binding"/>
    <property type="evidence" value="ECO:0007669"/>
    <property type="project" value="UniProtKB-KW"/>
</dbReference>
<feature type="domain" description="Helicase C-terminal" evidence="5">
    <location>
        <begin position="98"/>
        <end position="288"/>
    </location>
</feature>
<keyword evidence="7" id="KW-1185">Reference proteome</keyword>
<accession>A0A1E7FAQ5</accession>